<dbReference type="RefSeq" id="WP_229915868.1">
    <property type="nucleotide sequence ID" value="NZ_BNBE01000004.1"/>
</dbReference>
<comment type="similarity">
    <text evidence="1">Belongs to the 3-oxoacid CoA-transferase subunit B family.</text>
</comment>
<keyword evidence="4" id="KW-1185">Reference proteome</keyword>
<dbReference type="Proteomes" id="UP000632849">
    <property type="component" value="Unassembled WGS sequence"/>
</dbReference>
<reference evidence="3" key="2">
    <citation type="submission" date="2020-09" db="EMBL/GenBank/DDBJ databases">
        <authorList>
            <person name="Sun Q."/>
            <person name="Ohkuma M."/>
        </authorList>
    </citation>
    <scope>NUCLEOTIDE SEQUENCE</scope>
    <source>
        <strain evidence="3">JCM 4122</strain>
    </source>
</reference>
<dbReference type="GO" id="GO:0008410">
    <property type="term" value="F:CoA-transferase activity"/>
    <property type="evidence" value="ECO:0007669"/>
    <property type="project" value="InterPro"/>
</dbReference>
<dbReference type="Gene3D" id="3.40.1080.10">
    <property type="entry name" value="Glutaconate Coenzyme A-transferase"/>
    <property type="match status" value="1"/>
</dbReference>
<protein>
    <submittedName>
        <fullName evidence="3">CoA-transferase</fullName>
    </submittedName>
</protein>
<proteinExistence type="inferred from homology"/>
<evidence type="ECO:0000313" key="3">
    <source>
        <dbReference type="EMBL" id="GHG29743.1"/>
    </source>
</evidence>
<feature type="compositionally biased region" description="Gly residues" evidence="2">
    <location>
        <begin position="10"/>
        <end position="36"/>
    </location>
</feature>
<dbReference type="InterPro" id="IPR037171">
    <property type="entry name" value="NagB/RpiA_transferase-like"/>
</dbReference>
<dbReference type="AlphaFoldDB" id="A0A919BXR6"/>
<gene>
    <name evidence="3" type="ORF">GCM10017667_79250</name>
</gene>
<organism evidence="3 4">
    <name type="scientific">Streptomyces filamentosus</name>
    <name type="common">Streptomyces roseosporus</name>
    <dbReference type="NCBI Taxonomy" id="67294"/>
    <lineage>
        <taxon>Bacteria</taxon>
        <taxon>Bacillati</taxon>
        <taxon>Actinomycetota</taxon>
        <taxon>Actinomycetes</taxon>
        <taxon>Kitasatosporales</taxon>
        <taxon>Streptomycetaceae</taxon>
        <taxon>Streptomyces</taxon>
    </lineage>
</organism>
<feature type="region of interest" description="Disordered" evidence="2">
    <location>
        <begin position="1"/>
        <end position="36"/>
    </location>
</feature>
<sequence length="301" mass="31584">MSGTDARTGSGTGAGDRSGTGAGTGAGAGAGTRAGAGSGTGTGAGGGPGAGAAVTRAEYCVVACAEAWRGAGEVLASPMGTVPTIGARLARLTFSPDLLLTDGEALLTADVPAVGAPPRVVEGWLPYRQHLALVTTGRRHVMMGASQIDRYGNQNISCIGDWERPTRQLLGVRGAPVNTLNNPTSYWIPRHSARVFVERVDMVCGVGHDRAAAAGPAATRYHRIPEVVSDLGVFDFETPDRRMRLRSLHPGVTVEQVREATGFALVIPDEVPYTREPTAEELRLVREEIDPKGLRDREVRP</sequence>
<comment type="caution">
    <text evidence="3">The sequence shown here is derived from an EMBL/GenBank/DDBJ whole genome shotgun (WGS) entry which is preliminary data.</text>
</comment>
<dbReference type="Pfam" id="PF01144">
    <property type="entry name" value="CoA_trans"/>
    <property type="match status" value="1"/>
</dbReference>
<dbReference type="EMBL" id="BNBE01000004">
    <property type="protein sequence ID" value="GHG29743.1"/>
    <property type="molecule type" value="Genomic_DNA"/>
</dbReference>
<dbReference type="PANTHER" id="PTHR43293:SF3">
    <property type="entry name" value="CHOLESTEROL RING-CLEAVING HYDROLASE IPDB SUBUNIT"/>
    <property type="match status" value="1"/>
</dbReference>
<evidence type="ECO:0000313" key="4">
    <source>
        <dbReference type="Proteomes" id="UP000632849"/>
    </source>
</evidence>
<accession>A0A919BXR6</accession>
<dbReference type="SMART" id="SM00882">
    <property type="entry name" value="CoA_trans"/>
    <property type="match status" value="1"/>
</dbReference>
<name>A0A919BXR6_STRFL</name>
<dbReference type="InterPro" id="IPR004165">
    <property type="entry name" value="CoA_trans_fam_I"/>
</dbReference>
<evidence type="ECO:0000256" key="2">
    <source>
        <dbReference type="SAM" id="MobiDB-lite"/>
    </source>
</evidence>
<dbReference type="SUPFAM" id="SSF100950">
    <property type="entry name" value="NagB/RpiA/CoA transferase-like"/>
    <property type="match status" value="1"/>
</dbReference>
<evidence type="ECO:0000256" key="1">
    <source>
        <dbReference type="ARBA" id="ARBA00007047"/>
    </source>
</evidence>
<reference evidence="3" key="1">
    <citation type="journal article" date="2014" name="Int. J. Syst. Evol. Microbiol.">
        <title>Complete genome sequence of Corynebacterium casei LMG S-19264T (=DSM 44701T), isolated from a smear-ripened cheese.</title>
        <authorList>
            <consortium name="US DOE Joint Genome Institute (JGI-PGF)"/>
            <person name="Walter F."/>
            <person name="Albersmeier A."/>
            <person name="Kalinowski J."/>
            <person name="Ruckert C."/>
        </authorList>
    </citation>
    <scope>NUCLEOTIDE SEQUENCE</scope>
    <source>
        <strain evidence="3">JCM 4122</strain>
    </source>
</reference>
<dbReference type="PANTHER" id="PTHR43293">
    <property type="entry name" value="ACETATE COA-TRANSFERASE YDIF"/>
    <property type="match status" value="1"/>
</dbReference>